<dbReference type="InterPro" id="IPR039322">
    <property type="entry name" value="MOM1"/>
</dbReference>
<sequence>MAASKPMSDGAASSMLDQEVPLELPHTASARDVSEDVVSVNSSPCEEQIPDLKITLRIPEANSCNDGPENSIHKSSSEDGSGRVALMVPDREFPVGVTEIVSSTGGMENAASLSPSPSEGQASARTTSCIDGREVLLEVPETAPPEAEEAVNTALDKDGVASMELGNAIEVDKENGVVCILNQESHCDVAAVNLQNGESLLEVSENNRVNQSDEVVPSGVCETPVVGSGTTGQEKSGVCVTTLPCGTGVDQQAGVLPSGGFETATVAEVGSGPTWREIDRMPAVASDSSQPTEPFRLQDRAAQFCDNWIAFQQSDASASQPVVVSNQSPNDAPVREHTLHLLPSIDSPASSQLTTSFAQHVPIDLIAVGGPQMHISNMRTEPVTSRISNHSATAPAVRMPVSTSQDPLQNELDRIRTETDQIIKIHEDAVCFLLT</sequence>
<reference evidence="2" key="1">
    <citation type="submission" date="2020-03" db="EMBL/GenBank/DDBJ databases">
        <authorList>
            <person name="Zhang R."/>
        </authorList>
    </citation>
    <scope>NUCLEOTIDE SEQUENCE</scope>
</reference>
<accession>A0A6M2EV61</accession>
<dbReference type="Gene3D" id="6.10.250.1310">
    <property type="match status" value="1"/>
</dbReference>
<dbReference type="GO" id="GO:0031507">
    <property type="term" value="P:heterochromatin formation"/>
    <property type="evidence" value="ECO:0007669"/>
    <property type="project" value="InterPro"/>
</dbReference>
<dbReference type="EMBL" id="GILB01007755">
    <property type="protein sequence ID" value="NUU88088.1"/>
    <property type="molecule type" value="Transcribed_RNA"/>
</dbReference>
<proteinExistence type="predicted"/>
<evidence type="ECO:0000256" key="1">
    <source>
        <dbReference type="SAM" id="MobiDB-lite"/>
    </source>
</evidence>
<dbReference type="PANTHER" id="PTHR35116:SF2">
    <property type="entry name" value="ATP-DEPENDENT HELICASE FAMILY PROTEIN-RELATED"/>
    <property type="match status" value="1"/>
</dbReference>
<evidence type="ECO:0000313" key="2">
    <source>
        <dbReference type="EMBL" id="NUU88088.1"/>
    </source>
</evidence>
<feature type="region of interest" description="Disordered" evidence="1">
    <location>
        <begin position="1"/>
        <end position="46"/>
    </location>
</feature>
<dbReference type="PANTHER" id="PTHR35116">
    <property type="entry name" value="HELICASE PROTEIN MOM1"/>
    <property type="match status" value="1"/>
</dbReference>
<feature type="region of interest" description="Disordered" evidence="1">
    <location>
        <begin position="106"/>
        <end position="126"/>
    </location>
</feature>
<protein>
    <submittedName>
        <fullName evidence="2">Uncharacterized protein</fullName>
    </submittedName>
</protein>
<name>A0A6M2EV61_9ROSI</name>
<organism evidence="2">
    <name type="scientific">Populus davidiana</name>
    <dbReference type="NCBI Taxonomy" id="266767"/>
    <lineage>
        <taxon>Eukaryota</taxon>
        <taxon>Viridiplantae</taxon>
        <taxon>Streptophyta</taxon>
        <taxon>Embryophyta</taxon>
        <taxon>Tracheophyta</taxon>
        <taxon>Spermatophyta</taxon>
        <taxon>Magnoliopsida</taxon>
        <taxon>eudicotyledons</taxon>
        <taxon>Gunneridae</taxon>
        <taxon>Pentapetalae</taxon>
        <taxon>rosids</taxon>
        <taxon>fabids</taxon>
        <taxon>Malpighiales</taxon>
        <taxon>Salicaceae</taxon>
        <taxon>Saliceae</taxon>
        <taxon>Populus</taxon>
    </lineage>
</organism>
<dbReference type="AlphaFoldDB" id="A0A6M2EV61"/>